<dbReference type="EMBL" id="QFZU02000003">
    <property type="protein sequence ID" value="RGA06912.1"/>
    <property type="molecule type" value="Genomic_DNA"/>
</dbReference>
<dbReference type="Gene3D" id="3.40.50.2000">
    <property type="entry name" value="Glycogen Phosphorylase B"/>
    <property type="match status" value="2"/>
</dbReference>
<dbReference type="Proteomes" id="UP000262538">
    <property type="component" value="Unassembled WGS sequence"/>
</dbReference>
<feature type="non-terminal residue" evidence="1">
    <location>
        <position position="1"/>
    </location>
</feature>
<sequence>PRALSRALGDLLARPELRSALSAAGARRARARYGWRRIAEQTESVYRNLAGGRLGALAAAGG</sequence>
<protein>
    <submittedName>
        <fullName evidence="1">Glycosyltransferase family 1 protein</fullName>
    </submittedName>
</protein>
<comment type="caution">
    <text evidence="1">The sequence shown here is derived from an EMBL/GenBank/DDBJ whole genome shotgun (WGS) entry which is preliminary data.</text>
</comment>
<proteinExistence type="predicted"/>
<name>A0ABX9LSB4_9ACTN</name>
<evidence type="ECO:0000313" key="1">
    <source>
        <dbReference type="EMBL" id="RGA06912.1"/>
    </source>
</evidence>
<dbReference type="SUPFAM" id="SSF53756">
    <property type="entry name" value="UDP-Glycosyltransferase/glycogen phosphorylase"/>
    <property type="match status" value="1"/>
</dbReference>
<organism evidence="1 2">
    <name type="scientific">Microbispora triticiradicis</name>
    <dbReference type="NCBI Taxonomy" id="2200763"/>
    <lineage>
        <taxon>Bacteria</taxon>
        <taxon>Bacillati</taxon>
        <taxon>Actinomycetota</taxon>
        <taxon>Actinomycetes</taxon>
        <taxon>Streptosporangiales</taxon>
        <taxon>Streptosporangiaceae</taxon>
        <taxon>Microbispora</taxon>
    </lineage>
</organism>
<gene>
    <name evidence="1" type="ORF">DI270_000535</name>
</gene>
<keyword evidence="2" id="KW-1185">Reference proteome</keyword>
<accession>A0ABX9LSB4</accession>
<evidence type="ECO:0000313" key="2">
    <source>
        <dbReference type="Proteomes" id="UP000262538"/>
    </source>
</evidence>
<reference evidence="1 2" key="1">
    <citation type="submission" date="2018-08" db="EMBL/GenBank/DDBJ databases">
        <title>Microbispora. triticiradicis sp. nov., a novel actinomycete isolated from the root of wheat (Triticum aestivum L.)).</title>
        <authorList>
            <person name="Han C."/>
        </authorList>
    </citation>
    <scope>NUCLEOTIDE SEQUENCE [LARGE SCALE GENOMIC DNA]</scope>
    <source>
        <strain evidence="1 2">NEAU-HRDPA2-9</strain>
    </source>
</reference>